<evidence type="ECO:0000313" key="3">
    <source>
        <dbReference type="EMBL" id="CEL76585.1"/>
    </source>
</evidence>
<evidence type="ECO:0000256" key="1">
    <source>
        <dbReference type="SAM" id="Coils"/>
    </source>
</evidence>
<feature type="compositionally biased region" description="Pro residues" evidence="2">
    <location>
        <begin position="1510"/>
        <end position="1533"/>
    </location>
</feature>
<feature type="compositionally biased region" description="Basic residues" evidence="2">
    <location>
        <begin position="127"/>
        <end position="136"/>
    </location>
</feature>
<name>V4ZBB6_TOXGV</name>
<feature type="region of interest" description="Disordered" evidence="2">
    <location>
        <begin position="271"/>
        <end position="290"/>
    </location>
</feature>
<feature type="region of interest" description="Disordered" evidence="2">
    <location>
        <begin position="1860"/>
        <end position="1900"/>
    </location>
</feature>
<feature type="compositionally biased region" description="Polar residues" evidence="2">
    <location>
        <begin position="1045"/>
        <end position="1056"/>
    </location>
</feature>
<reference evidence="4" key="1">
    <citation type="submission" date="2007-03" db="EMBL/GenBank/DDBJ databases">
        <authorList>
            <person name="Paulsen I."/>
        </authorList>
    </citation>
    <scope>NUCLEOTIDE SEQUENCE</scope>
    <source>
        <strain evidence="4">VEG</strain>
    </source>
</reference>
<organism evidence="4 5">
    <name type="scientific">Toxoplasma gondii (strain ATCC 50861 / VEG)</name>
    <dbReference type="NCBI Taxonomy" id="432359"/>
    <lineage>
        <taxon>Eukaryota</taxon>
        <taxon>Sar</taxon>
        <taxon>Alveolata</taxon>
        <taxon>Apicomplexa</taxon>
        <taxon>Conoidasida</taxon>
        <taxon>Coccidia</taxon>
        <taxon>Eucoccidiorida</taxon>
        <taxon>Eimeriorina</taxon>
        <taxon>Sarcocystidae</taxon>
        <taxon>Toxoplasma</taxon>
    </lineage>
</organism>
<feature type="compositionally biased region" description="Low complexity" evidence="2">
    <location>
        <begin position="3116"/>
        <end position="3133"/>
    </location>
</feature>
<feature type="compositionally biased region" description="Basic and acidic residues" evidence="2">
    <location>
        <begin position="2481"/>
        <end position="2490"/>
    </location>
</feature>
<feature type="coiled-coil region" evidence="1">
    <location>
        <begin position="1150"/>
        <end position="1183"/>
    </location>
</feature>
<feature type="region of interest" description="Disordered" evidence="2">
    <location>
        <begin position="1325"/>
        <end position="1349"/>
    </location>
</feature>
<feature type="region of interest" description="Disordered" evidence="2">
    <location>
        <begin position="814"/>
        <end position="866"/>
    </location>
</feature>
<feature type="compositionally biased region" description="Basic and acidic residues" evidence="2">
    <location>
        <begin position="2679"/>
        <end position="2704"/>
    </location>
</feature>
<feature type="compositionally biased region" description="Polar residues" evidence="2">
    <location>
        <begin position="852"/>
        <end position="863"/>
    </location>
</feature>
<gene>
    <name evidence="3" type="ORF">BN1205_066350</name>
    <name evidence="4" type="ORF">TGVEG_225270</name>
</gene>
<keyword evidence="5" id="KW-1185">Reference proteome</keyword>
<sequence length="3325" mass="358481">MASLGGPTLLTTAEPRKHFSRASASVETFAGPGAFVLNGSAVREAAAGSCRIPAALDLERESRAASNSDAAPLSPGLRLTENSSSLVLSYREASSPRPAEDAANSHLRDFGATSAVRIPGHEDRPRSSHHLRRKATRPPTPLGRPDSARGMHTGLADSLSFSTSHCSTAPPASPSLAELPVFHRLLAQTEQEHRRRRQEKQLSHCQASRGSPATPPGEGTPVCSPESGNNARGSSADSSAFLRSLIWAVAEKASLSPASLKALDTLDDDASEPATLREFPGAPRGTADPPFLRHPCRPFSQGSTASSTGPAASDAWGEKRRDFAFAQEKSPTDSRVFSISFRKESGGRGSNSDVVSITADSPDARTREVTLAAKRAGGERRTQSAVGGARGKTLFSPSSPDTAASWGASSELSAHGRPPDEAHESWRLSDSLPAVGLVSGSTPRVYIQRNRVDEWASHEEARVFLAQTTGSLAQSSAVQNPVSASFSGKIAFASLPSARPPLQKFCSRFGVGGDSPSSYVHLRVASSRSADGVACAAETAPASSPHRRASSWVDEEGKEAARDGVFGPSSGQKTFLRRSREEGEQNPASTLHAVHLLSNRQSGGGTSFSPSHHLAVSSPFGREKDFAADMLLRLSRLSEDVDRRWRLSSCVDGEAAREPGDGGRGAVRRRRASHENREDPPLSVSALRTSDSFTSLSRVRSVKTANTLSASAASWSRRSSSPRDSHLDVWNSFRDPPRHAVQSGGTCEPAGLSATSLFPDAGRVSAADGSPRDVSVEASFSGGGSCPNCVSSLPSALRDSHLDDWISIQVRPEASPWASSRRLPPSTDAPAASLRSSAPKDLEPSLLPSGDGTFSSRASQLGRRQSPLHNEGVSFLQASLRHVALQTEPATTAEEPLSAEDWSASFRGQDCAAGRVIMSMKATETNEHSAEASRRSRSAGDGRVASIEGLAEAPEARHFRRASTDSRAQGGNLYKEERGRHGFTFLEAACPGAAEGTSKEEAEGLMTHREKLRGFLCVGGDGRGRETALRTEEKPILVAPGGGTTPTPLNQETFHSSHPHAVLGSASESRAAPYRGAEQPREPGPEPDTSRVYVHPARPGDVRSAPELETRSGPVRQVHGEENFGEQHTSLFVSSGAPLPEKIVLLPRQLETLREEQKAIQRRQEQRREQQALQARKMQEIQRQQLALQALMSRVRLESRPLKAQPAFLSEVRAAPPEENSDFHNLPHSPQVPSAVSVQLEAALRKSIATSNAETGTHSREVGEEALKVCLHDAVRLHISGEGLSPLSFANGRNLELEEPRTTLLSGNLARDRRTWMQAEEVTKRGLSVPTGGELRRRKRAQVSRQLTTSPAEMLRSLSLSVRPDRRDEERDFNAAEGERGEGLRVGRVGGRAVQPAALHAETPGAPSITSIKRENSFAATRSAAEVREIKREGPVSIRRGEPVCAICQQKLQVPADAQETREGCTDLGRATRREGEDLKKQVSEGLRYATKNAELESASVDAAVSSTPQPRPLPAVSPLAPSPRPASPPPRGPRLGLFSSKFCVVNHLPGKEEEGEGSKGKQFPQGRRSGGSGGGEVGSKEILDARGARNALNISSGGSGRERRDTRGAIETSTICKSCSGLAKQRLLVSNPSSNSTLGPSSQLSFRPLDSSVCSLSSSSSAVLGLVEDTLPPASGADCVESVKERAAAERVADLTAHLLSSVDSTETRCSSLLSSLPPLALSLLSSLHAPGSARLSGLLQHLLPPCTDTCGGDGDFRGKAREKKGGLSSSALPGQKKAEYSGQEVSPFPPEKRSERRKAGRPTASSRPLLQSTPSDVLPLLWTACGERTETKGSKERGELCSCNRGAYALADGSAEGFSVHHRATTREVKKEDERTGQKEQSEGARNANGETKGLSREEINSWEKFFDGERPLTLSALDVSSWAQPSKSGKKKNPTSWQASFDEAGVKKLERSQQAAEKRHKREEKEKSAKERSGGISSSLLALADAPRDARKAMCQVYRQLLEVLVERLKQREAAGTNLSTGEATEGHDTQEEADNTRAAQRKKGKARGPDRALLAELLPLLLLLSHEALRSDIPSENDRPKSDAEERQKSTSEVAAQVRGRESKRSEGERRGNSKEERADRRRGVSRREKKDFFPMPASNGLAHNRPEKRNPDRKSTHIKPSSPCGVERQRKREERKNGEGKDASAAARERKPVVTNNDFDFRPEEPRGRTSRDKSFRRERSYGQNKDEVYLHRERRDSSSAIEGREPRRRRSAMATGGPGVPISLESKEERHSRAANKSSRCADTWTKPAKTRSASKLRDEESVEQSAGSHLKRPLWSRASSRVPVQAVLPEPLVRLPLPPGDVVDGFSLQGATGEGALRGDLFRHSHLFEEALRRKDRDEKRKKAAIRSKDLVDVDKVARGEAEGGGGATAKVPLTAVETAEDSSWKDGKEKHSLGNTGRRAPSRQLSTGHLTEECRNEKGQRQSRAADSRVVWKSREGPEKRGASPKNGGSEERTTESGTSRSSHTRASSPPQEFEESLWSRSSEKTAWTGRSRGRRSPLASSLERKRGFLMPPCPGGYSSSSANCQGSFVSSPEKSDRKSLREERRGPRDVEPDISRDIGASGSEDGARSRGASGASPARRHADRKNRRRERSKKKEDGRLLLDLLDSIQLFVDAETAKRAETHAALPPRDPADLQGEKRKGKEQRERSAATRETTEFTGAALWLADEGADRLETACIGGRSSAPLEKRATGCRTRPRIEETREKSEGRELGNASGETAASERCALKKSFAQDAFFANGEKKSLGLKSSGASAHAMPAEAKPPPPSQEEWTESERKVEAFLQTRMRHGRACGLFPDPPHAAEHPRVFPSSASSTWWKETPAPCQLSSQEASLVLRGKVTAGKLSRRSAENKVQRPPERPHRGGVAGEELAQSRGEENEGEPPKATDEKETLSSQDRAATRLVPDFGIGFRELVLQDSEADGGERESRRSSAGGLSEFFTPLSASASSFAGVEATPHLKRELRNSVPHASCLPKNSPSVALVARELPALSVSEGQQRKLRARDNGNKKGEDLWVKAGSETSLASRLGSSFPGPKAVGLGRSQSDAQALQRCLSYLRRLEGASRECLARPSESSLESSSEESASPASNGDRVDTHTYRYTGVSRFPSASSPHETSSKTAKAATPVRPRPPASTANRDLAGSKKEFGVVAEDPDGKDRSLDGGDAQRSRHWKKGRVASGAETGEQRLWTLEGSRAYSEAREEGKLCKPKGGLGFSATLARRNASKIGGLNAFRADLLEREDGPSGDSGDDAELRKRLSNSSSSSFPYAVLRSWAPTDAAE</sequence>
<accession>A0A0F7V2A6</accession>
<feature type="region of interest" description="Disordered" evidence="2">
    <location>
        <begin position="336"/>
        <end position="357"/>
    </location>
</feature>
<feature type="compositionally biased region" description="Basic and acidic residues" evidence="2">
    <location>
        <begin position="2204"/>
        <end position="2251"/>
    </location>
</feature>
<feature type="compositionally biased region" description="Polar residues" evidence="2">
    <location>
        <begin position="1805"/>
        <end position="1815"/>
    </location>
</feature>
<feature type="region of interest" description="Disordered" evidence="2">
    <location>
        <begin position="2076"/>
        <end position="2319"/>
    </location>
</feature>
<feature type="compositionally biased region" description="Polar residues" evidence="2">
    <location>
        <begin position="395"/>
        <end position="412"/>
    </location>
</feature>
<dbReference type="PaxDb" id="5811-TGME49_025270"/>
<feature type="region of interest" description="Disordered" evidence="2">
    <location>
        <begin position="190"/>
        <end position="235"/>
    </location>
</feature>
<evidence type="ECO:0000256" key="2">
    <source>
        <dbReference type="SAM" id="MobiDB-lite"/>
    </source>
</evidence>
<evidence type="ECO:0000313" key="5">
    <source>
        <dbReference type="Proteomes" id="UP000002226"/>
    </source>
</evidence>
<feature type="compositionally biased region" description="Polar residues" evidence="2">
    <location>
        <begin position="226"/>
        <end position="235"/>
    </location>
</feature>
<evidence type="ECO:0000313" key="4">
    <source>
        <dbReference type="EMBL" id="ESS32558.1"/>
    </source>
</evidence>
<reference evidence="3" key="4">
    <citation type="journal article" date="2015" name="PLoS ONE">
        <title>Comprehensive Evaluation of Toxoplasma gondii VEG and Neospora caninum LIV Genomes with Tachyzoite Stage Transcriptome and Proteome Defines Novel Transcript Features.</title>
        <authorList>
            <person name="Ramaprasad A."/>
            <person name="Mourier T."/>
            <person name="Naeem R."/>
            <person name="Malas T.B."/>
            <person name="Moussa E."/>
            <person name="Panigrahi A."/>
            <person name="Vermont S.J."/>
            <person name="Otto T.D."/>
            <person name="Wastling J."/>
            <person name="Pain A."/>
        </authorList>
    </citation>
    <scope>NUCLEOTIDE SEQUENCE</scope>
    <source>
        <strain evidence="3">VEG</strain>
    </source>
</reference>
<feature type="compositionally biased region" description="Basic and acidic residues" evidence="2">
    <location>
        <begin position="924"/>
        <end position="940"/>
    </location>
</feature>
<feature type="compositionally biased region" description="Basic and acidic residues" evidence="2">
    <location>
        <begin position="1867"/>
        <end position="1885"/>
    </location>
</feature>
<dbReference type="OrthoDB" id="10363504at2759"/>
<dbReference type="VEuPathDB" id="ToxoDB:TGVEG_225270"/>
<proteinExistence type="predicted"/>
<dbReference type="Proteomes" id="UP000002226">
    <property type="component" value="Unassembled WGS sequence"/>
</dbReference>
<feature type="region of interest" description="Disordered" evidence="2">
    <location>
        <begin position="2733"/>
        <end position="2768"/>
    </location>
</feature>
<feature type="region of interest" description="Disordered" evidence="2">
    <location>
        <begin position="537"/>
        <end position="588"/>
    </location>
</feature>
<feature type="region of interest" description="Disordered" evidence="2">
    <location>
        <begin position="2019"/>
        <end position="2052"/>
    </location>
</feature>
<feature type="region of interest" description="Disordered" evidence="2">
    <location>
        <begin position="1550"/>
        <end position="1610"/>
    </location>
</feature>
<accession>V4ZBB6</accession>
<feature type="region of interest" description="Disordered" evidence="2">
    <location>
        <begin position="1"/>
        <end position="23"/>
    </location>
</feature>
<feature type="compositionally biased region" description="Basic and acidic residues" evidence="2">
    <location>
        <begin position="2894"/>
        <end position="2908"/>
    </location>
</feature>
<protein>
    <submittedName>
        <fullName evidence="4">Uncharacterized protein</fullName>
    </submittedName>
</protein>
<feature type="region of interest" description="Disordered" evidence="2">
    <location>
        <begin position="923"/>
        <end position="944"/>
    </location>
</feature>
<feature type="compositionally biased region" description="Basic and acidic residues" evidence="2">
    <location>
        <begin position="2430"/>
        <end position="2440"/>
    </location>
</feature>
<feature type="region of interest" description="Disordered" evidence="2">
    <location>
        <begin position="1501"/>
        <end position="1536"/>
    </location>
</feature>
<feature type="region of interest" description="Disordered" evidence="2">
    <location>
        <begin position="2792"/>
        <end position="2821"/>
    </location>
</feature>
<feature type="compositionally biased region" description="Basic and acidic residues" evidence="2">
    <location>
        <begin position="2080"/>
        <end position="2094"/>
    </location>
</feature>
<feature type="compositionally biased region" description="Basic and acidic residues" evidence="2">
    <location>
        <begin position="417"/>
        <end position="427"/>
    </location>
</feature>
<feature type="region of interest" description="Disordered" evidence="2">
    <location>
        <begin position="2405"/>
        <end position="2648"/>
    </location>
</feature>
<feature type="region of interest" description="Disordered" evidence="2">
    <location>
        <begin position="1037"/>
        <end position="1115"/>
    </location>
</feature>
<dbReference type="EMBL" id="AAYL02000132">
    <property type="protein sequence ID" value="ESS32558.1"/>
    <property type="molecule type" value="Genomic_DNA"/>
</dbReference>
<reference evidence="5" key="2">
    <citation type="submission" date="2008-03" db="EMBL/GenBank/DDBJ databases">
        <title>Annotation of Toxoplasma gondii VEG.</title>
        <authorList>
            <person name="Lorenzi H."/>
            <person name="Inman J."/>
            <person name="Amedeo P."/>
            <person name="Brunk B."/>
            <person name="Roos D."/>
            <person name="Caler E."/>
        </authorList>
    </citation>
    <scope>NUCLEOTIDE SEQUENCE [LARGE SCALE GENOMIC DNA]</scope>
    <source>
        <strain evidence="5">ATCC 50861 / VEG</strain>
    </source>
</reference>
<feature type="compositionally biased region" description="Basic and acidic residues" evidence="2">
    <location>
        <begin position="2921"/>
        <end position="2938"/>
    </location>
</feature>
<feature type="compositionally biased region" description="Basic and acidic residues" evidence="2">
    <location>
        <begin position="2103"/>
        <end position="2137"/>
    </location>
</feature>
<keyword evidence="1" id="KW-0175">Coiled coil</keyword>
<feature type="region of interest" description="Disordered" evidence="2">
    <location>
        <begin position="1759"/>
        <end position="1815"/>
    </location>
</feature>
<feature type="compositionally biased region" description="Low complexity" evidence="2">
    <location>
        <begin position="2608"/>
        <end position="2626"/>
    </location>
</feature>
<feature type="compositionally biased region" description="Polar residues" evidence="2">
    <location>
        <begin position="2566"/>
        <end position="2581"/>
    </location>
</feature>
<feature type="compositionally biased region" description="Basic and acidic residues" evidence="2">
    <location>
        <begin position="3198"/>
        <end position="3212"/>
    </location>
</feature>
<dbReference type="eggNOG" id="ENOG502R00T">
    <property type="taxonomic scope" value="Eukaryota"/>
</dbReference>
<feature type="compositionally biased region" description="Polar residues" evidence="2">
    <location>
        <begin position="3152"/>
        <end position="3164"/>
    </location>
</feature>
<feature type="region of interest" description="Disordered" evidence="2">
    <location>
        <begin position="3283"/>
        <end position="3308"/>
    </location>
</feature>
<feature type="region of interest" description="Disordered" evidence="2">
    <location>
        <begin position="1924"/>
        <end position="1979"/>
    </location>
</feature>
<feature type="compositionally biased region" description="Basic and acidic residues" evidence="2">
    <location>
        <begin position="2172"/>
        <end position="2197"/>
    </location>
</feature>
<feature type="compositionally biased region" description="Basic and acidic residues" evidence="2">
    <location>
        <begin position="1579"/>
        <end position="1588"/>
    </location>
</feature>
<feature type="compositionally biased region" description="Basic and acidic residues" evidence="2">
    <location>
        <begin position="1098"/>
        <end position="1110"/>
    </location>
</feature>
<feature type="region of interest" description="Disordered" evidence="2">
    <location>
        <begin position="2885"/>
        <end position="2947"/>
    </location>
</feature>
<feature type="region of interest" description="Disordered" evidence="2">
    <location>
        <begin position="3110"/>
        <end position="3230"/>
    </location>
</feature>
<feature type="compositionally biased region" description="Basic residues" evidence="2">
    <location>
        <begin position="2627"/>
        <end position="2641"/>
    </location>
</feature>
<feature type="compositionally biased region" description="Basic and acidic residues" evidence="2">
    <location>
        <begin position="1966"/>
        <end position="1976"/>
    </location>
</feature>
<feature type="region of interest" description="Disordered" evidence="2">
    <location>
        <begin position="3071"/>
        <end position="3091"/>
    </location>
</feature>
<feature type="region of interest" description="Disordered" evidence="2">
    <location>
        <begin position="653"/>
        <end position="686"/>
    </location>
</feature>
<dbReference type="EMBL" id="LN714500">
    <property type="protein sequence ID" value="CEL76585.1"/>
    <property type="molecule type" value="Genomic_DNA"/>
</dbReference>
<feature type="compositionally biased region" description="Basic and acidic residues" evidence="2">
    <location>
        <begin position="2582"/>
        <end position="2605"/>
    </location>
</feature>
<feature type="compositionally biased region" description="Basic and acidic residues" evidence="2">
    <location>
        <begin position="2149"/>
        <end position="2160"/>
    </location>
</feature>
<feature type="compositionally biased region" description="Basic and acidic residues" evidence="2">
    <location>
        <begin position="2745"/>
        <end position="2758"/>
    </location>
</feature>
<feature type="compositionally biased region" description="Gly residues" evidence="2">
    <location>
        <begin position="1569"/>
        <end position="1578"/>
    </location>
</feature>
<feature type="region of interest" description="Disordered" evidence="2">
    <location>
        <begin position="89"/>
        <end position="154"/>
    </location>
</feature>
<reference evidence="4" key="3">
    <citation type="submission" date="2013-08" db="EMBL/GenBank/DDBJ databases">
        <authorList>
            <person name="Sibley D."/>
            <person name="Venepally P."/>
            <person name="Karamycheva S."/>
            <person name="Hadjithomas M."/>
            <person name="Khan A."/>
            <person name="Brunk B."/>
            <person name="Roos D."/>
            <person name="Caler E."/>
            <person name="Lorenzi H."/>
        </authorList>
    </citation>
    <scope>NUCLEOTIDE SEQUENCE</scope>
    <source>
        <strain evidence="4">VEG</strain>
    </source>
</reference>
<feature type="region of interest" description="Disordered" evidence="2">
    <location>
        <begin position="2668"/>
        <end position="2704"/>
    </location>
</feature>
<feature type="compositionally biased region" description="Basic and acidic residues" evidence="2">
    <location>
        <begin position="1550"/>
        <end position="1560"/>
    </location>
</feature>
<feature type="region of interest" description="Disordered" evidence="2">
    <location>
        <begin position="373"/>
        <end position="427"/>
    </location>
</feature>
<feature type="compositionally biased region" description="Low complexity" evidence="2">
    <location>
        <begin position="2504"/>
        <end position="2514"/>
    </location>
</feature>
<dbReference type="OMA" id="EDWSASF"/>
<feature type="compositionally biased region" description="Basic and acidic residues" evidence="2">
    <location>
        <begin position="2458"/>
        <end position="2475"/>
    </location>
</feature>